<protein>
    <recommendedName>
        <fullName evidence="3">DUF1398 domain-containing protein</fullName>
    </recommendedName>
</protein>
<organism evidence="1 2">
    <name type="scientific">Hylemonella gracilis str. Niagara R</name>
    <dbReference type="NCBI Taxonomy" id="1458275"/>
    <lineage>
        <taxon>Bacteria</taxon>
        <taxon>Pseudomonadati</taxon>
        <taxon>Pseudomonadota</taxon>
        <taxon>Betaproteobacteria</taxon>
        <taxon>Burkholderiales</taxon>
        <taxon>Comamonadaceae</taxon>
        <taxon>Hylemonella</taxon>
    </lineage>
</organism>
<dbReference type="eggNOG" id="COG5562">
    <property type="taxonomic scope" value="Bacteria"/>
</dbReference>
<dbReference type="Proteomes" id="UP000023268">
    <property type="component" value="Unassembled WGS sequence"/>
</dbReference>
<name>A0A016XL26_9BURK</name>
<dbReference type="EMBL" id="JEMG01000001">
    <property type="protein sequence ID" value="EYC51918.1"/>
    <property type="molecule type" value="Genomic_DNA"/>
</dbReference>
<dbReference type="RefSeq" id="WP_035608685.1">
    <property type="nucleotide sequence ID" value="NZ_JEMG01000001.1"/>
</dbReference>
<evidence type="ECO:0000313" key="1">
    <source>
        <dbReference type="EMBL" id="EYC51918.1"/>
    </source>
</evidence>
<sequence>MSPSTLASIESTFAASNAGKLSFGQVIGQLAAAGVEAYHMDYRAARATYYLPNGETHTLGFELPITPVAPDFNAEAMVAAIRGAQAGTVKYPEFKPLSQAAGCASYTVWIASRHVTYYGRKGEMHVERFPD</sequence>
<comment type="caution">
    <text evidence="1">The sequence shown here is derived from an EMBL/GenBank/DDBJ whole genome shotgun (WGS) entry which is preliminary data.</text>
</comment>
<reference evidence="1 2" key="1">
    <citation type="submission" date="2014-02" db="EMBL/GenBank/DDBJ databases">
        <title>Draft Genome of Hylemonella gracilis isolated from the Niagara River.</title>
        <authorList>
            <person name="Pawlowski D.R."/>
            <person name="Koudelka G.B."/>
        </authorList>
    </citation>
    <scope>NUCLEOTIDE SEQUENCE [LARGE SCALE GENOMIC DNA]</scope>
    <source>
        <strain evidence="1 2">Niagara R</strain>
    </source>
</reference>
<evidence type="ECO:0000313" key="2">
    <source>
        <dbReference type="Proteomes" id="UP000023268"/>
    </source>
</evidence>
<evidence type="ECO:0008006" key="3">
    <source>
        <dbReference type="Google" id="ProtNLM"/>
    </source>
</evidence>
<dbReference type="InterPro" id="IPR036696">
    <property type="entry name" value="YdfO-like_sf"/>
</dbReference>
<dbReference type="SUPFAM" id="SSF160419">
    <property type="entry name" value="YdfO-like"/>
    <property type="match status" value="2"/>
</dbReference>
<proteinExistence type="predicted"/>
<dbReference type="Gene3D" id="3.30.1810.10">
    <property type="entry name" value="YdfO-like"/>
    <property type="match status" value="1"/>
</dbReference>
<gene>
    <name evidence="1" type="ORF">AZ34_13175</name>
</gene>
<accession>A0A016XL26</accession>
<dbReference type="OrthoDB" id="5954591at2"/>
<dbReference type="AlphaFoldDB" id="A0A016XL26"/>
<dbReference type="STRING" id="1458275.AZ34_13175"/>